<evidence type="ECO:0000259" key="7">
    <source>
        <dbReference type="PROSITE" id="PS50888"/>
    </source>
</evidence>
<dbReference type="PaxDb" id="2711-XP_006482443.1"/>
<dbReference type="Gene3D" id="4.10.280.10">
    <property type="entry name" value="Helix-loop-helix DNA-binding domain"/>
    <property type="match status" value="1"/>
</dbReference>
<dbReference type="AlphaFoldDB" id="A0A067FY89"/>
<dbReference type="EMBL" id="KK784887">
    <property type="protein sequence ID" value="KDO72307.1"/>
    <property type="molecule type" value="Genomic_DNA"/>
</dbReference>
<evidence type="ECO:0000256" key="3">
    <source>
        <dbReference type="ARBA" id="ARBA00023125"/>
    </source>
</evidence>
<dbReference type="InterPro" id="IPR011598">
    <property type="entry name" value="bHLH_dom"/>
</dbReference>
<dbReference type="GO" id="GO:0003677">
    <property type="term" value="F:DNA binding"/>
    <property type="evidence" value="ECO:0007669"/>
    <property type="project" value="UniProtKB-KW"/>
</dbReference>
<dbReference type="eggNOG" id="ENOG502QSVQ">
    <property type="taxonomic scope" value="Eukaryota"/>
</dbReference>
<reference evidence="8 9" key="1">
    <citation type="submission" date="2014-04" db="EMBL/GenBank/DDBJ databases">
        <authorList>
            <consortium name="International Citrus Genome Consortium"/>
            <person name="Gmitter F."/>
            <person name="Chen C."/>
            <person name="Farmerie W."/>
            <person name="Harkins T."/>
            <person name="Desany B."/>
            <person name="Mohiuddin M."/>
            <person name="Kodira C."/>
            <person name="Borodovsky M."/>
            <person name="Lomsadze A."/>
            <person name="Burns P."/>
            <person name="Jenkins J."/>
            <person name="Prochnik S."/>
            <person name="Shu S."/>
            <person name="Chapman J."/>
            <person name="Pitluck S."/>
            <person name="Schmutz J."/>
            <person name="Rokhsar D."/>
        </authorList>
    </citation>
    <scope>NUCLEOTIDE SEQUENCE</scope>
</reference>
<sequence length="340" mass="37962">MVKSSNNHLEEDEEADLYDKHVNRNNSSSYKGEGKSSEQKATTHRSKHSETEQRRRSKINERFQMLRDLIPQNDQKRDKASFLLEVIEYIQFLREKLQMYEGPYQGWTQEPTKLTPWRSHNGPAETYMDQSQVIKNGSGHENNVINPGMLPNPQNSMESDLDTAAAYKATDFSPGSATTMVPQNMHAQQNMFAPVGRGGMPTQPLQESVSDVENMVYQPQTQLWQGRSCATECAVPNGALNDQDLMIESGSSSMSNAYSQGILNALTQALRSSGVDLSQASVSVQIDVGKRANDGSTAMASSSKDNDSHYQNNQVMAQTGVRSFNEDSDRTHKRLRTELS</sequence>
<dbReference type="InterPro" id="IPR036638">
    <property type="entry name" value="HLH_DNA-bd_sf"/>
</dbReference>
<dbReference type="GO" id="GO:0046983">
    <property type="term" value="F:protein dimerization activity"/>
    <property type="evidence" value="ECO:0007669"/>
    <property type="project" value="InterPro"/>
</dbReference>
<feature type="compositionally biased region" description="Basic and acidic residues" evidence="6">
    <location>
        <begin position="324"/>
        <end position="340"/>
    </location>
</feature>
<keyword evidence="4" id="KW-0804">Transcription</keyword>
<dbReference type="PANTHER" id="PTHR46412:SF9">
    <property type="entry name" value="TRANSCRIPTION FACTOR BIM3"/>
    <property type="match status" value="1"/>
</dbReference>
<proteinExistence type="predicted"/>
<protein>
    <recommendedName>
        <fullName evidence="7">BHLH domain-containing protein</fullName>
    </recommendedName>
</protein>
<name>A0A067FY89_CITSI</name>
<dbReference type="PANTHER" id="PTHR46412">
    <property type="entry name" value="BES1-INTERACTING MYC-LIKE PROTEIN"/>
    <property type="match status" value="1"/>
</dbReference>
<keyword evidence="9" id="KW-1185">Reference proteome</keyword>
<organism evidence="8 9">
    <name type="scientific">Citrus sinensis</name>
    <name type="common">Sweet orange</name>
    <name type="synonym">Citrus aurantium var. sinensis</name>
    <dbReference type="NCBI Taxonomy" id="2711"/>
    <lineage>
        <taxon>Eukaryota</taxon>
        <taxon>Viridiplantae</taxon>
        <taxon>Streptophyta</taxon>
        <taxon>Embryophyta</taxon>
        <taxon>Tracheophyta</taxon>
        <taxon>Spermatophyta</taxon>
        <taxon>Magnoliopsida</taxon>
        <taxon>eudicotyledons</taxon>
        <taxon>Gunneridae</taxon>
        <taxon>Pentapetalae</taxon>
        <taxon>rosids</taxon>
        <taxon>malvids</taxon>
        <taxon>Sapindales</taxon>
        <taxon>Rutaceae</taxon>
        <taxon>Aurantioideae</taxon>
        <taxon>Citrus</taxon>
    </lineage>
</organism>
<dbReference type="Pfam" id="PF00010">
    <property type="entry name" value="HLH"/>
    <property type="match status" value="1"/>
</dbReference>
<evidence type="ECO:0000313" key="8">
    <source>
        <dbReference type="EMBL" id="KDO72308.1"/>
    </source>
</evidence>
<dbReference type="InterPro" id="IPR044295">
    <property type="entry name" value="BIM1/2/3"/>
</dbReference>
<keyword evidence="5" id="KW-0539">Nucleus</keyword>
<feature type="region of interest" description="Disordered" evidence="6">
    <location>
        <begin position="1"/>
        <end position="60"/>
    </location>
</feature>
<feature type="domain" description="BHLH" evidence="7">
    <location>
        <begin position="43"/>
        <end position="93"/>
    </location>
</feature>
<dbReference type="PROSITE" id="PS50888">
    <property type="entry name" value="BHLH"/>
    <property type="match status" value="1"/>
</dbReference>
<feature type="region of interest" description="Disordered" evidence="6">
    <location>
        <begin position="293"/>
        <end position="340"/>
    </location>
</feature>
<dbReference type="CDD" id="cd11453">
    <property type="entry name" value="bHLH_AtBIM_like"/>
    <property type="match status" value="1"/>
</dbReference>
<keyword evidence="3" id="KW-0238">DNA-binding</keyword>
<dbReference type="SMART" id="SM00353">
    <property type="entry name" value="HLH"/>
    <property type="match status" value="1"/>
</dbReference>
<dbReference type="EMBL" id="KK784887">
    <property type="protein sequence ID" value="KDO72308.1"/>
    <property type="molecule type" value="Genomic_DNA"/>
</dbReference>
<dbReference type="GO" id="GO:0003700">
    <property type="term" value="F:DNA-binding transcription factor activity"/>
    <property type="evidence" value="ECO:0007669"/>
    <property type="project" value="InterPro"/>
</dbReference>
<dbReference type="SUPFAM" id="SSF47459">
    <property type="entry name" value="HLH, helix-loop-helix DNA-binding domain"/>
    <property type="match status" value="1"/>
</dbReference>
<evidence type="ECO:0000256" key="1">
    <source>
        <dbReference type="ARBA" id="ARBA00004123"/>
    </source>
</evidence>
<feature type="compositionally biased region" description="Polar residues" evidence="6">
    <location>
        <begin position="294"/>
        <end position="322"/>
    </location>
</feature>
<gene>
    <name evidence="8" type="ORF">CISIN_1g019485mg</name>
</gene>
<dbReference type="FunFam" id="4.10.280.10:FF:000093">
    <property type="entry name" value="BHLH domain class transcription factor"/>
    <property type="match status" value="1"/>
</dbReference>
<keyword evidence="2" id="KW-0805">Transcription regulation</keyword>
<evidence type="ECO:0000256" key="6">
    <source>
        <dbReference type="SAM" id="MobiDB-lite"/>
    </source>
</evidence>
<dbReference type="STRING" id="2711.A0A067FY89"/>
<evidence type="ECO:0000256" key="5">
    <source>
        <dbReference type="ARBA" id="ARBA00023242"/>
    </source>
</evidence>
<dbReference type="GO" id="GO:0006351">
    <property type="term" value="P:DNA-templated transcription"/>
    <property type="evidence" value="ECO:0007669"/>
    <property type="project" value="InterPro"/>
</dbReference>
<dbReference type="Proteomes" id="UP000027120">
    <property type="component" value="Unassembled WGS sequence"/>
</dbReference>
<dbReference type="GO" id="GO:0005634">
    <property type="term" value="C:nucleus"/>
    <property type="evidence" value="ECO:0007669"/>
    <property type="project" value="UniProtKB-SubCell"/>
</dbReference>
<evidence type="ECO:0000256" key="2">
    <source>
        <dbReference type="ARBA" id="ARBA00023015"/>
    </source>
</evidence>
<comment type="subcellular location">
    <subcellularLocation>
        <location evidence="1">Nucleus</location>
    </subcellularLocation>
</comment>
<evidence type="ECO:0000313" key="9">
    <source>
        <dbReference type="Proteomes" id="UP000027120"/>
    </source>
</evidence>
<evidence type="ECO:0000256" key="4">
    <source>
        <dbReference type="ARBA" id="ARBA00023163"/>
    </source>
</evidence>
<feature type="compositionally biased region" description="Basic and acidic residues" evidence="6">
    <location>
        <begin position="48"/>
        <end position="60"/>
    </location>
</feature>
<dbReference type="SMR" id="A0A067FY89"/>
<accession>A0A067FY89</accession>